<dbReference type="AlphaFoldDB" id="A0A6J7DTG1"/>
<dbReference type="InterPro" id="IPR012349">
    <property type="entry name" value="Split_barrel_FMN-bd"/>
</dbReference>
<reference evidence="3" key="1">
    <citation type="submission" date="2020-05" db="EMBL/GenBank/DDBJ databases">
        <authorList>
            <person name="Chiriac C."/>
            <person name="Salcher M."/>
            <person name="Ghai R."/>
            <person name="Kavagutti S V."/>
        </authorList>
    </citation>
    <scope>NUCLEOTIDE SEQUENCE</scope>
</reference>
<gene>
    <name evidence="3" type="ORF">UFOPK3401_00966</name>
</gene>
<dbReference type="EMBL" id="CAFBLM010000042">
    <property type="protein sequence ID" value="CAB4873936.1"/>
    <property type="molecule type" value="Genomic_DNA"/>
</dbReference>
<accession>A0A6J7DTG1</accession>
<name>A0A6J7DTG1_9ZZZZ</name>
<dbReference type="PANTHER" id="PTHR35176">
    <property type="entry name" value="HEME OXYGENASE HI_0854-RELATED"/>
    <property type="match status" value="1"/>
</dbReference>
<keyword evidence="1" id="KW-0560">Oxidoreductase</keyword>
<feature type="domain" description="Pyridoxamine 5'-phosphate oxidase N-terminal" evidence="2">
    <location>
        <begin position="31"/>
        <end position="137"/>
    </location>
</feature>
<organism evidence="3">
    <name type="scientific">freshwater metagenome</name>
    <dbReference type="NCBI Taxonomy" id="449393"/>
    <lineage>
        <taxon>unclassified sequences</taxon>
        <taxon>metagenomes</taxon>
        <taxon>ecological metagenomes</taxon>
    </lineage>
</organism>
<dbReference type="GO" id="GO:0005829">
    <property type="term" value="C:cytosol"/>
    <property type="evidence" value="ECO:0007669"/>
    <property type="project" value="TreeGrafter"/>
</dbReference>
<proteinExistence type="predicted"/>
<evidence type="ECO:0000259" key="2">
    <source>
        <dbReference type="Pfam" id="PF01243"/>
    </source>
</evidence>
<dbReference type="SUPFAM" id="SSF50475">
    <property type="entry name" value="FMN-binding split barrel"/>
    <property type="match status" value="1"/>
</dbReference>
<sequence length="164" mass="18502">MSANPTIERPAFADGYQPAEPIAFDPKPWTEVAEIMNTTTSYLFATTRADGRAHSTPVWGLIVDGNFVFSTAPQSVKAKNLYRDPRCFIQMQINENVVLMDGVATPADPAFVSGDDFLDRYEAKYHHRPKPEDMAGSGWIVKPVTVLFWNEHAMLESQARYRFE</sequence>
<dbReference type="GO" id="GO:0070967">
    <property type="term" value="F:coenzyme F420 binding"/>
    <property type="evidence" value="ECO:0007669"/>
    <property type="project" value="TreeGrafter"/>
</dbReference>
<evidence type="ECO:0000256" key="1">
    <source>
        <dbReference type="ARBA" id="ARBA00023002"/>
    </source>
</evidence>
<evidence type="ECO:0000313" key="3">
    <source>
        <dbReference type="EMBL" id="CAB4873936.1"/>
    </source>
</evidence>
<dbReference type="Gene3D" id="2.30.110.10">
    <property type="entry name" value="Electron Transport, Fmn-binding Protein, Chain A"/>
    <property type="match status" value="1"/>
</dbReference>
<dbReference type="InterPro" id="IPR011576">
    <property type="entry name" value="Pyridox_Oxase_N"/>
</dbReference>
<protein>
    <submittedName>
        <fullName evidence="3">Unannotated protein</fullName>
    </submittedName>
</protein>
<dbReference type="PANTHER" id="PTHR35176:SF4">
    <property type="entry name" value="PYRIDOXAMINE 5'-PHOSPHATE OXIDASE-RELATED FMN-BINDING"/>
    <property type="match status" value="1"/>
</dbReference>
<dbReference type="Pfam" id="PF01243">
    <property type="entry name" value="PNPOx_N"/>
    <property type="match status" value="1"/>
</dbReference>
<dbReference type="InterPro" id="IPR052019">
    <property type="entry name" value="F420H2_bilvrd_red/Heme_oxyg"/>
</dbReference>
<dbReference type="GO" id="GO:0016627">
    <property type="term" value="F:oxidoreductase activity, acting on the CH-CH group of donors"/>
    <property type="evidence" value="ECO:0007669"/>
    <property type="project" value="TreeGrafter"/>
</dbReference>